<accession>A0ABT6F8W5</accession>
<proteinExistence type="predicted"/>
<dbReference type="RefSeq" id="WP_277860379.1">
    <property type="nucleotide sequence ID" value="NZ_JARRAG010000002.1"/>
</dbReference>
<evidence type="ECO:0000256" key="1">
    <source>
        <dbReference type="SAM" id="MobiDB-lite"/>
    </source>
</evidence>
<dbReference type="Proteomes" id="UP001216907">
    <property type="component" value="Unassembled WGS sequence"/>
</dbReference>
<organism evidence="2 3">
    <name type="scientific">Paludisphaera mucosa</name>
    <dbReference type="NCBI Taxonomy" id="3030827"/>
    <lineage>
        <taxon>Bacteria</taxon>
        <taxon>Pseudomonadati</taxon>
        <taxon>Planctomycetota</taxon>
        <taxon>Planctomycetia</taxon>
        <taxon>Isosphaerales</taxon>
        <taxon>Isosphaeraceae</taxon>
        <taxon>Paludisphaera</taxon>
    </lineage>
</organism>
<protein>
    <submittedName>
        <fullName evidence="2">Uncharacterized protein</fullName>
    </submittedName>
</protein>
<feature type="region of interest" description="Disordered" evidence="1">
    <location>
        <begin position="108"/>
        <end position="141"/>
    </location>
</feature>
<dbReference type="EMBL" id="JARRAG010000002">
    <property type="protein sequence ID" value="MDG3004017.1"/>
    <property type="molecule type" value="Genomic_DNA"/>
</dbReference>
<sequence>MRIPPRRSRRRGLTSVAVLVLLFVIALVGASLVRLSVTFRDRARAHDRSLQSELLADAGLDRAFARLSAAPGYTGERWEIPAEALGAASGAGPGTAALVTIRVETASPGGGARTVRVQADYPPDPPRRVRSSREVVLSDTP</sequence>
<name>A0ABT6F8W5_9BACT</name>
<keyword evidence="3" id="KW-1185">Reference proteome</keyword>
<evidence type="ECO:0000313" key="2">
    <source>
        <dbReference type="EMBL" id="MDG3004017.1"/>
    </source>
</evidence>
<reference evidence="2 3" key="1">
    <citation type="submission" date="2023-03" db="EMBL/GenBank/DDBJ databases">
        <title>Paludisphaera mucosa sp. nov. a novel planctomycete from northern fen.</title>
        <authorList>
            <person name="Ivanova A."/>
        </authorList>
    </citation>
    <scope>NUCLEOTIDE SEQUENCE [LARGE SCALE GENOMIC DNA]</scope>
    <source>
        <strain evidence="2 3">Pla2</strain>
    </source>
</reference>
<comment type="caution">
    <text evidence="2">The sequence shown here is derived from an EMBL/GenBank/DDBJ whole genome shotgun (WGS) entry which is preliminary data.</text>
</comment>
<gene>
    <name evidence="2" type="ORF">PZE19_09555</name>
</gene>
<evidence type="ECO:0000313" key="3">
    <source>
        <dbReference type="Proteomes" id="UP001216907"/>
    </source>
</evidence>